<accession>A0A2P6PC83</accession>
<keyword evidence="7 19" id="KW-0732">Signal</keyword>
<dbReference type="InterPro" id="IPR011009">
    <property type="entry name" value="Kinase-like_dom_sf"/>
</dbReference>
<keyword evidence="22" id="KW-1185">Reference proteome</keyword>
<dbReference type="GO" id="GO:0016020">
    <property type="term" value="C:membrane"/>
    <property type="evidence" value="ECO:0007669"/>
    <property type="project" value="UniProtKB-SubCell"/>
</dbReference>
<keyword evidence="5 21" id="KW-0808">Transferase</keyword>
<keyword evidence="12 18" id="KW-1133">Transmembrane helix</keyword>
<dbReference type="GO" id="GO:0005524">
    <property type="term" value="F:ATP binding"/>
    <property type="evidence" value="ECO:0007669"/>
    <property type="project" value="UniProtKB-UniRule"/>
</dbReference>
<evidence type="ECO:0000313" key="22">
    <source>
        <dbReference type="Proteomes" id="UP000238479"/>
    </source>
</evidence>
<dbReference type="InterPro" id="IPR017441">
    <property type="entry name" value="Protein_kinase_ATP_BS"/>
</dbReference>
<evidence type="ECO:0000256" key="6">
    <source>
        <dbReference type="ARBA" id="ARBA00022692"/>
    </source>
</evidence>
<dbReference type="EC" id="2.7.11.1" evidence="2"/>
<evidence type="ECO:0000256" key="1">
    <source>
        <dbReference type="ARBA" id="ARBA00004479"/>
    </source>
</evidence>
<dbReference type="PROSITE" id="PS00107">
    <property type="entry name" value="PROTEIN_KINASE_ATP"/>
    <property type="match status" value="1"/>
</dbReference>
<keyword evidence="15" id="KW-0325">Glycoprotein</keyword>
<keyword evidence="6 18" id="KW-0812">Transmembrane</keyword>
<dbReference type="OMA" id="HPYENEY"/>
<evidence type="ECO:0000256" key="11">
    <source>
        <dbReference type="ARBA" id="ARBA00022840"/>
    </source>
</evidence>
<organism evidence="21 22">
    <name type="scientific">Rosa chinensis</name>
    <name type="common">China rose</name>
    <dbReference type="NCBI Taxonomy" id="74649"/>
    <lineage>
        <taxon>Eukaryota</taxon>
        <taxon>Viridiplantae</taxon>
        <taxon>Streptophyta</taxon>
        <taxon>Embryophyta</taxon>
        <taxon>Tracheophyta</taxon>
        <taxon>Spermatophyta</taxon>
        <taxon>Magnoliopsida</taxon>
        <taxon>eudicotyledons</taxon>
        <taxon>Gunneridae</taxon>
        <taxon>Pentapetalae</taxon>
        <taxon>rosids</taxon>
        <taxon>fabids</taxon>
        <taxon>Rosales</taxon>
        <taxon>Rosaceae</taxon>
        <taxon>Rosoideae</taxon>
        <taxon>Rosoideae incertae sedis</taxon>
        <taxon>Rosa</taxon>
    </lineage>
</organism>
<feature type="compositionally biased region" description="Polar residues" evidence="17">
    <location>
        <begin position="607"/>
        <end position="616"/>
    </location>
</feature>
<dbReference type="Gramene" id="PRQ19537">
    <property type="protein sequence ID" value="PRQ19537"/>
    <property type="gene ID" value="RchiOBHm_Chr7g0218261"/>
</dbReference>
<protein>
    <recommendedName>
        <fullName evidence="2">non-specific serine/threonine protein kinase</fullName>
        <ecNumber evidence="2">2.7.11.1</ecNumber>
    </recommendedName>
</protein>
<comment type="subcellular location">
    <subcellularLocation>
        <location evidence="1">Membrane</location>
        <topology evidence="1">Single-pass type I membrane protein</topology>
    </subcellularLocation>
</comment>
<evidence type="ECO:0000256" key="7">
    <source>
        <dbReference type="ARBA" id="ARBA00022729"/>
    </source>
</evidence>
<keyword evidence="3" id="KW-0723">Serine/threonine-protein kinase</keyword>
<keyword evidence="4" id="KW-0433">Leucine-rich repeat</keyword>
<dbReference type="PROSITE" id="PS50011">
    <property type="entry name" value="PROTEIN_KINASE_DOM"/>
    <property type="match status" value="1"/>
</dbReference>
<evidence type="ECO:0000256" key="9">
    <source>
        <dbReference type="ARBA" id="ARBA00022741"/>
    </source>
</evidence>
<feature type="region of interest" description="Disordered" evidence="17">
    <location>
        <begin position="919"/>
        <end position="938"/>
    </location>
</feature>
<evidence type="ECO:0000256" key="15">
    <source>
        <dbReference type="ARBA" id="ARBA00023180"/>
    </source>
</evidence>
<dbReference type="FunFam" id="3.30.200.20:FF:000328">
    <property type="entry name" value="Leucine-rich repeat protein kinase family protein"/>
    <property type="match status" value="1"/>
</dbReference>
<dbReference type="SMART" id="SM00220">
    <property type="entry name" value="S_TKc"/>
    <property type="match status" value="1"/>
</dbReference>
<sequence>MDHRIQVFLLLIFTPFLVLANHETSSLDVTGLKSLRALWTNTPPSWWTLDPCEDGWDGVGCHNMRVVSLTLPSMNLTGTLSGDIGQLSELQVLDLSYNKGLTGPLPGEISSLKKLSNIILVGCGFSGPIPPTIGSLQELIFLSLNSNGFSGSIPSSIGNLSKLYWLDLADNHLDGPIPVSHGGEPGLDMLSHCKHFHLGMNKLSGPIPSKLFSSNMSLIHVLFESNKLTGSIPSSLGLVTSLEVVRFDGNMLTGPIPLSLNSLTNVSQLFLSNNKLSGPAPNLTGMNLLHYVDLSNNSFDVSDVPPWFSTLEYLTTLMMEDTQLQGEIPAALFSLLNLQTVVLRNNQLNGTLDIGTTSSQLQLIDLQKNLIKEYEENGGYHGTLILAQNPVCDETGASPSYCKSSQSSDVVPYKTLPNICIPSPCGSDQVSSPNCKCAYPYVGTLIFRAPTFSDLQTSTGYKELEKNLTDSFLSHKLRVDSVALSNLTKDSHAYLSMSLEVFPQSQDRFNRKEVSIIAFLLSNQTFKPPKSFGPFYFIGDDYQHFAGETEQSESNKSSNVGIIIGAAAGGSVLVLILLLVGIYAIGQKRRAKRATDQNNPFGKWDVNNKTRGSTPQLKGARSFSFEELMKYSNNFSEANDVGSGGYGKVYRGTLPTGQLIAIKRAHKESIQGRNEFKTEIELLSLVHHKHLVSLVGFCFDRGEQMLVYEYVANGTLKDSLSGKSGIRLDWQRRLKIALGAARGLAYLHELCDPPIIHRDIKSTNVLLDNRLNAKVADFGLSKSMGNSGRDHVSTQVKGTMGYMDPEYYMTQRLTEKSDVYGFGVLMLELLTARKPIEQGKYIVREVRMAMDKTKDLYNLHVILDSAIGLGTTLKGLERFVDLAMTCVEEQGTNRPTMSEVVKEIENIMQLAGLNPNAESASTSASYEEASSKHPYSNEAFDYSGVFPASKIEPQ</sequence>
<evidence type="ECO:0000256" key="16">
    <source>
        <dbReference type="PROSITE-ProRule" id="PRU10141"/>
    </source>
</evidence>
<feature type="domain" description="Protein kinase" evidence="20">
    <location>
        <begin position="635"/>
        <end position="908"/>
    </location>
</feature>
<dbReference type="InterPro" id="IPR008271">
    <property type="entry name" value="Ser/Thr_kinase_AS"/>
</dbReference>
<dbReference type="FunFam" id="3.80.10.10:FF:000542">
    <property type="entry name" value="Leucine-rich repeat protein kinase family protein"/>
    <property type="match status" value="1"/>
</dbReference>
<evidence type="ECO:0000256" key="8">
    <source>
        <dbReference type="ARBA" id="ARBA00022737"/>
    </source>
</evidence>
<keyword evidence="9 16" id="KW-0547">Nucleotide-binding</keyword>
<dbReference type="InterPro" id="IPR000719">
    <property type="entry name" value="Prot_kinase_dom"/>
</dbReference>
<dbReference type="Gene3D" id="1.10.510.10">
    <property type="entry name" value="Transferase(Phosphotransferase) domain 1"/>
    <property type="match status" value="1"/>
</dbReference>
<feature type="compositionally biased region" description="Low complexity" evidence="17">
    <location>
        <begin position="919"/>
        <end position="928"/>
    </location>
</feature>
<keyword evidence="8" id="KW-0677">Repeat</keyword>
<evidence type="ECO:0000259" key="20">
    <source>
        <dbReference type="PROSITE" id="PS50011"/>
    </source>
</evidence>
<dbReference type="SUPFAM" id="SSF56112">
    <property type="entry name" value="Protein kinase-like (PK-like)"/>
    <property type="match status" value="1"/>
</dbReference>
<dbReference type="Pfam" id="PF07714">
    <property type="entry name" value="PK_Tyr_Ser-Thr"/>
    <property type="match status" value="1"/>
</dbReference>
<evidence type="ECO:0000256" key="4">
    <source>
        <dbReference type="ARBA" id="ARBA00022614"/>
    </source>
</evidence>
<comment type="caution">
    <text evidence="21">The sequence shown here is derived from an EMBL/GenBank/DDBJ whole genome shotgun (WGS) entry which is preliminary data.</text>
</comment>
<evidence type="ECO:0000256" key="12">
    <source>
        <dbReference type="ARBA" id="ARBA00022989"/>
    </source>
</evidence>
<dbReference type="SUPFAM" id="SSF52058">
    <property type="entry name" value="L domain-like"/>
    <property type="match status" value="1"/>
</dbReference>
<dbReference type="FunFam" id="1.10.510.10:FF:000453">
    <property type="entry name" value="LRR receptor-like serine/threonine-protein kinase HSL2"/>
    <property type="match status" value="1"/>
</dbReference>
<evidence type="ECO:0000256" key="2">
    <source>
        <dbReference type="ARBA" id="ARBA00012513"/>
    </source>
</evidence>
<dbReference type="Gene3D" id="3.80.10.10">
    <property type="entry name" value="Ribonuclease Inhibitor"/>
    <property type="match status" value="3"/>
</dbReference>
<keyword evidence="13 18" id="KW-0472">Membrane</keyword>
<dbReference type="PROSITE" id="PS00108">
    <property type="entry name" value="PROTEIN_KINASE_ST"/>
    <property type="match status" value="1"/>
</dbReference>
<dbReference type="InterPro" id="IPR001245">
    <property type="entry name" value="Ser-Thr/Tyr_kinase_cat_dom"/>
</dbReference>
<reference evidence="21 22" key="1">
    <citation type="journal article" date="2018" name="Nat. Genet.">
        <title>The Rosa genome provides new insights in the design of modern roses.</title>
        <authorList>
            <person name="Bendahmane M."/>
        </authorList>
    </citation>
    <scope>NUCLEOTIDE SEQUENCE [LARGE SCALE GENOMIC DNA]</scope>
    <source>
        <strain evidence="22">cv. Old Blush</strain>
    </source>
</reference>
<dbReference type="Pfam" id="PF00560">
    <property type="entry name" value="LRR_1"/>
    <property type="match status" value="1"/>
</dbReference>
<evidence type="ECO:0000256" key="13">
    <source>
        <dbReference type="ARBA" id="ARBA00023136"/>
    </source>
</evidence>
<dbReference type="Gene3D" id="3.30.200.20">
    <property type="entry name" value="Phosphorylase Kinase, domain 1"/>
    <property type="match status" value="1"/>
</dbReference>
<dbReference type="InterPro" id="IPR001611">
    <property type="entry name" value="Leu-rich_rpt"/>
</dbReference>
<proteinExistence type="predicted"/>
<evidence type="ECO:0000256" key="10">
    <source>
        <dbReference type="ARBA" id="ARBA00022777"/>
    </source>
</evidence>
<dbReference type="FunFam" id="3.80.10.10:FF:000363">
    <property type="entry name" value="Leucine-rich repeat family protein"/>
    <property type="match status" value="1"/>
</dbReference>
<evidence type="ECO:0000256" key="17">
    <source>
        <dbReference type="SAM" id="MobiDB-lite"/>
    </source>
</evidence>
<evidence type="ECO:0000256" key="3">
    <source>
        <dbReference type="ARBA" id="ARBA00022527"/>
    </source>
</evidence>
<dbReference type="PANTHER" id="PTHR45974">
    <property type="entry name" value="RECEPTOR-LIKE PROTEIN 55"/>
    <property type="match status" value="1"/>
</dbReference>
<evidence type="ECO:0000256" key="19">
    <source>
        <dbReference type="SAM" id="SignalP"/>
    </source>
</evidence>
<keyword evidence="14" id="KW-0675">Receptor</keyword>
<feature type="region of interest" description="Disordered" evidence="17">
    <location>
        <begin position="594"/>
        <end position="618"/>
    </location>
</feature>
<name>A0A2P6PC83_ROSCH</name>
<evidence type="ECO:0000256" key="18">
    <source>
        <dbReference type="SAM" id="Phobius"/>
    </source>
</evidence>
<dbReference type="CDD" id="cd14066">
    <property type="entry name" value="STKc_IRAK"/>
    <property type="match status" value="1"/>
</dbReference>
<dbReference type="PANTHER" id="PTHR45974:SF266">
    <property type="entry name" value="LEUCINE-RICH REPEAT RECEPTOR PROTEIN KINASE HPCA1"/>
    <property type="match status" value="1"/>
</dbReference>
<keyword evidence="10" id="KW-0418">Kinase</keyword>
<dbReference type="GO" id="GO:0004674">
    <property type="term" value="F:protein serine/threonine kinase activity"/>
    <property type="evidence" value="ECO:0007669"/>
    <property type="project" value="UniProtKB-KW"/>
</dbReference>
<dbReference type="OrthoDB" id="2015206at2759"/>
<feature type="transmembrane region" description="Helical" evidence="18">
    <location>
        <begin position="560"/>
        <end position="585"/>
    </location>
</feature>
<keyword evidence="11 16" id="KW-0067">ATP-binding</keyword>
<dbReference type="AlphaFoldDB" id="A0A2P6PC83"/>
<feature type="signal peptide" evidence="19">
    <location>
        <begin position="1"/>
        <end position="20"/>
    </location>
</feature>
<evidence type="ECO:0000313" key="21">
    <source>
        <dbReference type="EMBL" id="PRQ19537.1"/>
    </source>
</evidence>
<evidence type="ECO:0000256" key="14">
    <source>
        <dbReference type="ARBA" id="ARBA00023170"/>
    </source>
</evidence>
<evidence type="ECO:0000256" key="5">
    <source>
        <dbReference type="ARBA" id="ARBA00022679"/>
    </source>
</evidence>
<dbReference type="EMBL" id="PDCK01000045">
    <property type="protein sequence ID" value="PRQ19537.1"/>
    <property type="molecule type" value="Genomic_DNA"/>
</dbReference>
<feature type="chain" id="PRO_5015171893" description="non-specific serine/threonine protein kinase" evidence="19">
    <location>
        <begin position="21"/>
        <end position="954"/>
    </location>
</feature>
<dbReference type="InterPro" id="IPR032675">
    <property type="entry name" value="LRR_dom_sf"/>
</dbReference>
<gene>
    <name evidence="21" type="ORF">RchiOBHm_Chr7g0218261</name>
</gene>
<dbReference type="Proteomes" id="UP000238479">
    <property type="component" value="Chromosome 7"/>
</dbReference>
<feature type="binding site" evidence="16">
    <location>
        <position position="663"/>
    </location>
    <ligand>
        <name>ATP</name>
        <dbReference type="ChEBI" id="CHEBI:30616"/>
    </ligand>
</feature>